<dbReference type="InterPro" id="IPR002810">
    <property type="entry name" value="NfeD-like_C"/>
</dbReference>
<evidence type="ECO:0000259" key="6">
    <source>
        <dbReference type="Pfam" id="PF01957"/>
    </source>
</evidence>
<dbReference type="AlphaFoldDB" id="A0A5P8E611"/>
<dbReference type="Proteomes" id="UP000249375">
    <property type="component" value="Chromosome"/>
</dbReference>
<evidence type="ECO:0000256" key="3">
    <source>
        <dbReference type="ARBA" id="ARBA00022989"/>
    </source>
</evidence>
<feature type="transmembrane region" description="Helical" evidence="5">
    <location>
        <begin position="7"/>
        <end position="38"/>
    </location>
</feature>
<evidence type="ECO:0000256" key="1">
    <source>
        <dbReference type="ARBA" id="ARBA00004141"/>
    </source>
</evidence>
<dbReference type="RefSeq" id="WP_111897233.1">
    <property type="nucleotide sequence ID" value="NZ_CP033459.1"/>
</dbReference>
<protein>
    <submittedName>
        <fullName evidence="7">NfeD family protein</fullName>
    </submittedName>
</protein>
<evidence type="ECO:0000256" key="5">
    <source>
        <dbReference type="SAM" id="Phobius"/>
    </source>
</evidence>
<dbReference type="Pfam" id="PF01957">
    <property type="entry name" value="NfeD"/>
    <property type="match status" value="1"/>
</dbReference>
<keyword evidence="2 5" id="KW-0812">Transmembrane</keyword>
<keyword evidence="3 5" id="KW-1133">Transmembrane helix</keyword>
<dbReference type="InterPro" id="IPR052165">
    <property type="entry name" value="Membrane_assoc_protease"/>
</dbReference>
<dbReference type="EMBL" id="CP033459">
    <property type="protein sequence ID" value="QFQ12368.1"/>
    <property type="molecule type" value="Genomic_DNA"/>
</dbReference>
<dbReference type="OrthoDB" id="1119931at2"/>
<evidence type="ECO:0000313" key="7">
    <source>
        <dbReference type="EMBL" id="QFQ12368.1"/>
    </source>
</evidence>
<feature type="transmembrane region" description="Helical" evidence="5">
    <location>
        <begin position="50"/>
        <end position="71"/>
    </location>
</feature>
<comment type="subcellular location">
    <subcellularLocation>
        <location evidence="1">Membrane</location>
        <topology evidence="1">Multi-pass membrane protein</topology>
    </subcellularLocation>
</comment>
<keyword evidence="8" id="KW-1185">Reference proteome</keyword>
<evidence type="ECO:0000313" key="8">
    <source>
        <dbReference type="Proteomes" id="UP000249375"/>
    </source>
</evidence>
<dbReference type="Gene3D" id="2.40.50.140">
    <property type="entry name" value="Nucleic acid-binding proteins"/>
    <property type="match status" value="1"/>
</dbReference>
<dbReference type="SUPFAM" id="SSF141322">
    <property type="entry name" value="NfeD domain-like"/>
    <property type="match status" value="1"/>
</dbReference>
<dbReference type="PANTHER" id="PTHR33507">
    <property type="entry name" value="INNER MEMBRANE PROTEIN YBBJ"/>
    <property type="match status" value="1"/>
</dbReference>
<organism evidence="7 8">
    <name type="scientific">Pseudoprevotella muciniphila</name>
    <dbReference type="NCBI Taxonomy" id="2133944"/>
    <lineage>
        <taxon>Bacteria</taxon>
        <taxon>Pseudomonadati</taxon>
        <taxon>Bacteroidota</taxon>
        <taxon>Bacteroidia</taxon>
        <taxon>Bacteroidales</taxon>
        <taxon>Prevotellaceae</taxon>
        <taxon>Pseudoprevotella</taxon>
    </lineage>
</organism>
<dbReference type="PANTHER" id="PTHR33507:SF3">
    <property type="entry name" value="INNER MEMBRANE PROTEIN YBBJ"/>
    <property type="match status" value="1"/>
</dbReference>
<keyword evidence="4 5" id="KW-0472">Membrane</keyword>
<evidence type="ECO:0000256" key="2">
    <source>
        <dbReference type="ARBA" id="ARBA00022692"/>
    </source>
</evidence>
<dbReference type="InterPro" id="IPR012340">
    <property type="entry name" value="NA-bd_OB-fold"/>
</dbReference>
<dbReference type="KEGG" id="alq:C7Y71_004705"/>
<feature type="domain" description="NfeD-like C-terminal" evidence="6">
    <location>
        <begin position="87"/>
        <end position="145"/>
    </location>
</feature>
<evidence type="ECO:0000256" key="4">
    <source>
        <dbReference type="ARBA" id="ARBA00023136"/>
    </source>
</evidence>
<gene>
    <name evidence="7" type="ORF">C7Y71_004705</name>
</gene>
<sequence>MESLDLWVMWVAIALVCAIAEMITAGFFIMCFSVGALVALPFSFFDVPAVWQWVIFAVASTVAVFLVRPFAVRYLRNKRTKETVSNADAILGKICTVSEAIPEKGYGRVKLGGDDWKAVSADGCALAEGERVRIVARESLIVTVEVAQ</sequence>
<proteinExistence type="predicted"/>
<dbReference type="GO" id="GO:0005886">
    <property type="term" value="C:plasma membrane"/>
    <property type="evidence" value="ECO:0007669"/>
    <property type="project" value="TreeGrafter"/>
</dbReference>
<accession>A0A5P8E611</accession>
<reference evidence="7 8" key="1">
    <citation type="submission" date="2018-11" db="EMBL/GenBank/DDBJ databases">
        <authorList>
            <person name="Na S.W."/>
            <person name="Baik M."/>
        </authorList>
    </citation>
    <scope>NUCLEOTIDE SEQUENCE [LARGE SCALE GENOMIC DNA]</scope>
    <source>
        <strain evidence="7 8">E39</strain>
    </source>
</reference>
<name>A0A5P8E611_9BACT</name>